<evidence type="ECO:0000313" key="3">
    <source>
        <dbReference type="Proteomes" id="UP000612362"/>
    </source>
</evidence>
<comment type="caution">
    <text evidence="2">The sequence shown here is derived from an EMBL/GenBank/DDBJ whole genome shotgun (WGS) entry which is preliminary data.</text>
</comment>
<name>A0A8J3MY55_9CHLR</name>
<evidence type="ECO:0000256" key="1">
    <source>
        <dbReference type="SAM" id="Phobius"/>
    </source>
</evidence>
<dbReference type="EMBL" id="BNJF01000008">
    <property type="protein sequence ID" value="GHO50428.1"/>
    <property type="molecule type" value="Genomic_DNA"/>
</dbReference>
<evidence type="ECO:0000313" key="2">
    <source>
        <dbReference type="EMBL" id="GHO50428.1"/>
    </source>
</evidence>
<dbReference type="RefSeq" id="WP_236031887.1">
    <property type="nucleotide sequence ID" value="NZ_BNJF01000008.1"/>
</dbReference>
<feature type="transmembrane region" description="Helical" evidence="1">
    <location>
        <begin position="6"/>
        <end position="28"/>
    </location>
</feature>
<organism evidence="2 3">
    <name type="scientific">Ktedonospora formicarum</name>
    <dbReference type="NCBI Taxonomy" id="2778364"/>
    <lineage>
        <taxon>Bacteria</taxon>
        <taxon>Bacillati</taxon>
        <taxon>Chloroflexota</taxon>
        <taxon>Ktedonobacteria</taxon>
        <taxon>Ktedonobacterales</taxon>
        <taxon>Ktedonobacteraceae</taxon>
        <taxon>Ktedonospora</taxon>
    </lineage>
</organism>
<accession>A0A8J3MY55</accession>
<keyword evidence="1" id="KW-1133">Transmembrane helix</keyword>
<reference evidence="2" key="1">
    <citation type="submission" date="2020-10" db="EMBL/GenBank/DDBJ databases">
        <title>Taxonomic study of unclassified bacteria belonging to the class Ktedonobacteria.</title>
        <authorList>
            <person name="Yabe S."/>
            <person name="Wang C.M."/>
            <person name="Zheng Y."/>
            <person name="Sakai Y."/>
            <person name="Cavaletti L."/>
            <person name="Monciardini P."/>
            <person name="Donadio S."/>
        </authorList>
    </citation>
    <scope>NUCLEOTIDE SEQUENCE</scope>
    <source>
        <strain evidence="2">SOSP1-1</strain>
    </source>
</reference>
<dbReference type="Proteomes" id="UP000612362">
    <property type="component" value="Unassembled WGS sequence"/>
</dbReference>
<keyword evidence="1" id="KW-0812">Transmembrane</keyword>
<sequence>MAGFFHQYYLTVMAPAIAALVGIGLVTMWQDYRRGGWRSWLLPIAVVATTAEQVFLLSVY</sequence>
<feature type="transmembrane region" description="Helical" evidence="1">
    <location>
        <begin position="40"/>
        <end position="59"/>
    </location>
</feature>
<dbReference type="AlphaFoldDB" id="A0A8J3MY55"/>
<proteinExistence type="predicted"/>
<keyword evidence="1" id="KW-0472">Membrane</keyword>
<gene>
    <name evidence="2" type="ORF">KSX_85910</name>
</gene>
<keyword evidence="3" id="KW-1185">Reference proteome</keyword>
<protein>
    <submittedName>
        <fullName evidence="2">Uncharacterized protein</fullName>
    </submittedName>
</protein>